<feature type="region of interest" description="Disordered" evidence="2">
    <location>
        <begin position="1476"/>
        <end position="1495"/>
    </location>
</feature>
<dbReference type="PROSITE" id="PS50836">
    <property type="entry name" value="DOMON"/>
    <property type="match status" value="1"/>
</dbReference>
<feature type="region of interest" description="Disordered" evidence="2">
    <location>
        <begin position="1341"/>
        <end position="1447"/>
    </location>
</feature>
<evidence type="ECO:0000313" key="6">
    <source>
        <dbReference type="Proteomes" id="UP001652621"/>
    </source>
</evidence>
<keyword evidence="1" id="KW-0677">Repeat</keyword>
<dbReference type="VEuPathDB" id="VectorBase:MDOMA2_014467"/>
<reference evidence="5" key="1">
    <citation type="submission" date="2020-05" db="UniProtKB">
        <authorList>
            <consortium name="EnsemblMetazoa"/>
        </authorList>
    </citation>
    <scope>IDENTIFICATION</scope>
    <source>
        <strain evidence="5">Aabys</strain>
    </source>
</reference>
<feature type="compositionally biased region" description="Low complexity" evidence="2">
    <location>
        <begin position="450"/>
        <end position="459"/>
    </location>
</feature>
<dbReference type="CDD" id="cd09631">
    <property type="entry name" value="DOMON_DOH"/>
    <property type="match status" value="1"/>
</dbReference>
<feature type="compositionally biased region" description="Low complexity" evidence="2">
    <location>
        <begin position="865"/>
        <end position="898"/>
    </location>
</feature>
<feature type="compositionally biased region" description="Polar residues" evidence="2">
    <location>
        <begin position="505"/>
        <end position="519"/>
    </location>
</feature>
<feature type="region of interest" description="Disordered" evidence="2">
    <location>
        <begin position="1258"/>
        <end position="1277"/>
    </location>
</feature>
<dbReference type="InterPro" id="IPR045266">
    <property type="entry name" value="DOH_DOMON"/>
</dbReference>
<dbReference type="Pfam" id="PF03351">
    <property type="entry name" value="DOMON"/>
    <property type="match status" value="1"/>
</dbReference>
<evidence type="ECO:0000313" key="5">
    <source>
        <dbReference type="EnsemblMetazoa" id="MDOA001310-PE"/>
    </source>
</evidence>
<feature type="region of interest" description="Disordered" evidence="2">
    <location>
        <begin position="831"/>
        <end position="850"/>
    </location>
</feature>
<gene>
    <name evidence="5" type="primary">101892905</name>
    <name evidence="7" type="synonym">LOC101892905</name>
</gene>
<reference evidence="7" key="2">
    <citation type="submission" date="2025-04" db="UniProtKB">
        <authorList>
            <consortium name="RefSeq"/>
        </authorList>
    </citation>
    <scope>IDENTIFICATION</scope>
    <source>
        <strain evidence="7">Aabys</strain>
    </source>
</reference>
<dbReference type="InterPro" id="IPR019545">
    <property type="entry name" value="DM13_domain"/>
</dbReference>
<evidence type="ECO:0000313" key="7">
    <source>
        <dbReference type="RefSeq" id="XP_011292286.1"/>
    </source>
</evidence>
<feature type="region of interest" description="Disordered" evidence="2">
    <location>
        <begin position="443"/>
        <end position="493"/>
    </location>
</feature>
<dbReference type="Pfam" id="PF10517">
    <property type="entry name" value="DM13"/>
    <property type="match status" value="2"/>
</dbReference>
<proteinExistence type="predicted"/>
<feature type="compositionally biased region" description="Low complexity" evidence="2">
    <location>
        <begin position="1258"/>
        <end position="1272"/>
    </location>
</feature>
<dbReference type="OrthoDB" id="2448405at2759"/>
<sequence>MLNSLIAPKMLYAFGFICLSLISYTHASFPYYGTKIGALKRLHHGVSGDVYAVDSRTIFVKKFNYDGEAPAAYFYVGSTGKPSAAGGTRLRDERGATASLTKRYRNKDITLTLPEGISLKDIKWFSVWCDEFAVNFGDVTIPNNLDFPRPQKLTGLAGVHGVKSDPIVVVDAQTLLVPNFSYDGEAPDAKFWVGQGDRPTPNGLRIPDENGKENPLRRYDHKTIVLTLPDDLTIFDIGHFGVWCEAFTVDFGHIRIPKPLNVPPSLKMLGISPQSKLNCEVLYDDLAFEVRWAMAGDSIVVQLVSKLEDNHYMAFGISPNKDRSVMIGSDVVVSWVEKDTGKGYAVDYYLTDKSQCSGRRGSCPDVNIQDNTNSVRLLNAAMVNGYSIVTYQRSLNATDKLDLPISRNGFEAIVWAIGPLNERNETSFHSHFNKNTHYIDFGRQPTWNCPTPEGTTPEPNNDDDDDDAEDRADQGKGYPAAGKPNGNAGIPEEEFYDNNRAQALQSANRRTQSGGNQLAQRRPVPTPKPVANEVGAWEIPPIQCYEPEDGVFYAQMGPTGGKHGYSAITGHVGWGISWYINGLLIPEIHVVRGKTYTFVVEGGNNPDIPAKYHPFYITDDPVGGYEHKREEEKKNIRIFAGVHRSRSGQVTPTGVGRLCNWTPDVDGPPADDYQSFGAYQRTLSLKCDPGEPGVITWKPDRSTPDTVYYHCFTHRYLGWKIHVHDSCDDARYAASQKHSVRVPAPVRADDELEAEESIRHETKVSPNENFLLKHQSDLIKNHNMNGTPPKLSFEITKSTEITKLISDGIRAAEALEDSILRNPKVKTALPAGNQLGPPLQPPFIPTAAPETLHGETNLHTNFNAPPSSSSAQSQASSSSSTSSLSPSQSSSSLAQAPSTLSISKHPLTPALLATQHINPNAQLHMVHHHLGPHNLTGSLPPQKTISLSEYLRPPFNAPIFHPVKLPGPRPFPGPLKKLPGSKPILPQHLPRHPPGGAGGIMVHGNGPLPQPSVIVNHYRKPVPTLLRPFFKENPFPLQPLAASVLLLGQPTELSNHRKTDQHNGHHKKPIIPVPYGDLTPQGSLQKPILTKIHGGEKAKPHMKIPHPVAGEKVKPYDIPLIISSTTVGTPTLVSDLNPVGVFKSPFDVHEVAEEPSAAEIASMKPAVNEGFKPDTVVVESGFKPILRHDGPMPPPEVVEQIANRREDPGLEIDEAMESDTLFLTAQAQHTQTQHFEPMFIPSPPDSTNATIIIRKSSGLQLQTSQSQATSLAPRDPIYQPQPISSHLKSSMPETAKLRNATLQDILNEDSDETEAELEIKDNLQNNIEEVLTPLHHKLTKSGVSIQNENKTKQSSETLDLARPHKEAGEKEEELDVDIDKEYSLKLKSQTSPKPELKTTNAGSSSTTRSTPPPPPPQKPLRRYDNQNLDDVSMDVEDEEQFDENEHLEDLFDLEEDQYIGTEPEAQAAERIEAYYLPPDNSRAPPTDKPSNGAVITYDGKSVVDSSLVLPPKLDSEIGNDNDEDDEDFASARYFGRNRGDGRGISKLEQLIRNTPQFVPFRGEIPPLSPDLSPASVSQQSALPSPLTSPSSSRPGATKLQSINANKYKS</sequence>
<dbReference type="eggNOG" id="KOG4731">
    <property type="taxonomic scope" value="Eukaryota"/>
</dbReference>
<evidence type="ECO:0000259" key="3">
    <source>
        <dbReference type="PROSITE" id="PS50836"/>
    </source>
</evidence>
<dbReference type="PANTHER" id="PTHR24036:SF13">
    <property type="entry name" value="PROTEIN SKELETOR, ISOFORMS D_E"/>
    <property type="match status" value="1"/>
</dbReference>
<feature type="compositionally biased region" description="Low complexity" evidence="2">
    <location>
        <begin position="1577"/>
        <end position="1594"/>
    </location>
</feature>
<dbReference type="RefSeq" id="XP_011292286.1">
    <property type="nucleotide sequence ID" value="XM_011293984.2"/>
</dbReference>
<evidence type="ECO:0000256" key="2">
    <source>
        <dbReference type="SAM" id="MobiDB-lite"/>
    </source>
</evidence>
<dbReference type="EnsemblMetazoa" id="MDOA001310-RE">
    <property type="protein sequence ID" value="MDOA001310-PE"/>
    <property type="gene ID" value="MDOA001310"/>
</dbReference>
<keyword evidence="6" id="KW-1185">Reference proteome</keyword>
<evidence type="ECO:0000256" key="1">
    <source>
        <dbReference type="ARBA" id="ARBA00022737"/>
    </source>
</evidence>
<dbReference type="InterPro" id="IPR052126">
    <property type="entry name" value="Spindle_Org/Thrombomodulin"/>
</dbReference>
<feature type="domain" description="DOMON" evidence="3">
    <location>
        <begin position="286"/>
        <end position="418"/>
    </location>
</feature>
<feature type="domain" description="DM13" evidence="4">
    <location>
        <begin position="33"/>
        <end position="142"/>
    </location>
</feature>
<feature type="compositionally biased region" description="Basic and acidic residues" evidence="2">
    <location>
        <begin position="1349"/>
        <end position="1368"/>
    </location>
</feature>
<dbReference type="SMART" id="SM00686">
    <property type="entry name" value="DM13"/>
    <property type="match status" value="2"/>
</dbReference>
<dbReference type="InterPro" id="IPR005018">
    <property type="entry name" value="DOMON_domain"/>
</dbReference>
<dbReference type="PROSITE" id="PS51549">
    <property type="entry name" value="DM13"/>
    <property type="match status" value="2"/>
</dbReference>
<feature type="compositionally biased region" description="Polar residues" evidence="2">
    <location>
        <begin position="1386"/>
        <end position="1402"/>
    </location>
</feature>
<feature type="region of interest" description="Disordered" evidence="2">
    <location>
        <begin position="856"/>
        <end position="898"/>
    </location>
</feature>
<dbReference type="VEuPathDB" id="VectorBase:MDOA001310"/>
<name>A0A1I8M517_MUSDO</name>
<evidence type="ECO:0000259" key="4">
    <source>
        <dbReference type="PROSITE" id="PS51549"/>
    </source>
</evidence>
<feature type="compositionally biased region" description="Acidic residues" evidence="2">
    <location>
        <begin position="1431"/>
        <end position="1442"/>
    </location>
</feature>
<feature type="region of interest" description="Disordered" evidence="2">
    <location>
        <begin position="505"/>
        <end position="527"/>
    </location>
</feature>
<feature type="compositionally biased region" description="Polar residues" evidence="2">
    <location>
        <begin position="1598"/>
        <end position="1609"/>
    </location>
</feature>
<dbReference type="InterPro" id="IPR057443">
    <property type="entry name" value="At5g54830-like"/>
</dbReference>
<protein>
    <submittedName>
        <fullName evidence="7">Protein Skeletor, isoforms D/E isoform X2</fullName>
    </submittedName>
</protein>
<feature type="compositionally biased region" description="Acidic residues" evidence="2">
    <location>
        <begin position="460"/>
        <end position="470"/>
    </location>
</feature>
<dbReference type="Pfam" id="PF25489">
    <property type="entry name" value="At5g54830"/>
    <property type="match status" value="1"/>
</dbReference>
<accession>A0A1I8M517</accession>
<organism evidence="5">
    <name type="scientific">Musca domestica</name>
    <name type="common">House fly</name>
    <dbReference type="NCBI Taxonomy" id="7370"/>
    <lineage>
        <taxon>Eukaryota</taxon>
        <taxon>Metazoa</taxon>
        <taxon>Ecdysozoa</taxon>
        <taxon>Arthropoda</taxon>
        <taxon>Hexapoda</taxon>
        <taxon>Insecta</taxon>
        <taxon>Pterygota</taxon>
        <taxon>Neoptera</taxon>
        <taxon>Endopterygota</taxon>
        <taxon>Diptera</taxon>
        <taxon>Brachycera</taxon>
        <taxon>Muscomorpha</taxon>
        <taxon>Muscoidea</taxon>
        <taxon>Muscidae</taxon>
        <taxon>Musca</taxon>
    </lineage>
</organism>
<dbReference type="SMART" id="SM00664">
    <property type="entry name" value="DoH"/>
    <property type="match status" value="1"/>
</dbReference>
<dbReference type="PANTHER" id="PTHR24036">
    <property type="entry name" value="SKELETOR-RELATED"/>
    <property type="match status" value="1"/>
</dbReference>
<feature type="region of interest" description="Disordered" evidence="2">
    <location>
        <begin position="1558"/>
        <end position="1609"/>
    </location>
</feature>
<feature type="domain" description="DM13" evidence="4">
    <location>
        <begin position="151"/>
        <end position="257"/>
    </location>
</feature>
<dbReference type="Proteomes" id="UP001652621">
    <property type="component" value="Unplaced"/>
</dbReference>